<keyword evidence="6" id="KW-1185">Reference proteome</keyword>
<proteinExistence type="predicted"/>
<dbReference type="Pfam" id="PF12833">
    <property type="entry name" value="HTH_18"/>
    <property type="match status" value="1"/>
</dbReference>
<keyword evidence="1" id="KW-0805">Transcription regulation</keyword>
<reference evidence="5" key="1">
    <citation type="submission" date="2020-07" db="EMBL/GenBank/DDBJ databases">
        <title>Vallitalea pronyensis genome.</title>
        <authorList>
            <person name="Postec A."/>
        </authorList>
    </citation>
    <scope>NUCLEOTIDE SEQUENCE</scope>
    <source>
        <strain evidence="5">FatNI3</strain>
    </source>
</reference>
<dbReference type="InterPro" id="IPR011051">
    <property type="entry name" value="RmlC_Cupin_sf"/>
</dbReference>
<dbReference type="GO" id="GO:0043565">
    <property type="term" value="F:sequence-specific DNA binding"/>
    <property type="evidence" value="ECO:0007669"/>
    <property type="project" value="InterPro"/>
</dbReference>
<keyword evidence="3" id="KW-0804">Transcription</keyword>
<dbReference type="KEGG" id="vpy:HZI73_04130"/>
<name>A0A8J8MHS0_9FIRM</name>
<keyword evidence="2" id="KW-0238">DNA-binding</keyword>
<dbReference type="AlphaFoldDB" id="A0A8J8MHS0"/>
<evidence type="ECO:0000313" key="6">
    <source>
        <dbReference type="Proteomes" id="UP000683246"/>
    </source>
</evidence>
<dbReference type="SUPFAM" id="SSF51182">
    <property type="entry name" value="RmlC-like cupins"/>
    <property type="match status" value="1"/>
</dbReference>
<evidence type="ECO:0000313" key="5">
    <source>
        <dbReference type="EMBL" id="QUI21528.1"/>
    </source>
</evidence>
<dbReference type="InterPro" id="IPR014710">
    <property type="entry name" value="RmlC-like_jellyroll"/>
</dbReference>
<dbReference type="PROSITE" id="PS01124">
    <property type="entry name" value="HTH_ARAC_FAMILY_2"/>
    <property type="match status" value="1"/>
</dbReference>
<dbReference type="SMART" id="SM00342">
    <property type="entry name" value="HTH_ARAC"/>
    <property type="match status" value="1"/>
</dbReference>
<dbReference type="GO" id="GO:0003700">
    <property type="term" value="F:DNA-binding transcription factor activity"/>
    <property type="evidence" value="ECO:0007669"/>
    <property type="project" value="InterPro"/>
</dbReference>
<protein>
    <submittedName>
        <fullName evidence="5">AraC family transcriptional regulator</fullName>
    </submittedName>
</protein>
<dbReference type="SUPFAM" id="SSF46689">
    <property type="entry name" value="Homeodomain-like"/>
    <property type="match status" value="1"/>
</dbReference>
<evidence type="ECO:0000259" key="4">
    <source>
        <dbReference type="PROSITE" id="PS01124"/>
    </source>
</evidence>
<dbReference type="InterPro" id="IPR009057">
    <property type="entry name" value="Homeodomain-like_sf"/>
</dbReference>
<dbReference type="Gene3D" id="1.10.10.60">
    <property type="entry name" value="Homeodomain-like"/>
    <property type="match status" value="1"/>
</dbReference>
<accession>A0A8J8MHS0</accession>
<dbReference type="Gene3D" id="2.60.120.10">
    <property type="entry name" value="Jelly Rolls"/>
    <property type="match status" value="1"/>
</dbReference>
<dbReference type="Proteomes" id="UP000683246">
    <property type="component" value="Chromosome"/>
</dbReference>
<feature type="domain" description="HTH araC/xylS-type" evidence="4">
    <location>
        <begin position="180"/>
        <end position="273"/>
    </location>
</feature>
<dbReference type="InterPro" id="IPR003313">
    <property type="entry name" value="AraC-bd"/>
</dbReference>
<dbReference type="PANTHER" id="PTHR43280:SF34">
    <property type="entry name" value="ARAC-FAMILY TRANSCRIPTIONAL REGULATOR"/>
    <property type="match status" value="1"/>
</dbReference>
<evidence type="ECO:0000256" key="3">
    <source>
        <dbReference type="ARBA" id="ARBA00023163"/>
    </source>
</evidence>
<dbReference type="PANTHER" id="PTHR43280">
    <property type="entry name" value="ARAC-FAMILY TRANSCRIPTIONAL REGULATOR"/>
    <property type="match status" value="1"/>
</dbReference>
<gene>
    <name evidence="5" type="ORF">HZI73_04130</name>
</gene>
<dbReference type="InterPro" id="IPR018060">
    <property type="entry name" value="HTH_AraC"/>
</dbReference>
<dbReference type="Pfam" id="PF02311">
    <property type="entry name" value="AraC_binding"/>
    <property type="match status" value="1"/>
</dbReference>
<sequence>MAYIESLGKPVRSVIRNIERHAYHWDEAITIIKVLKGIIRIKIRGKEYRLVKEDFVIINIGEVHHIEAVSKPNLVSVTSMDASYCQQVIHDCDVILIQCNSAKYRDQFPSKYEKVNMYIDELLYHMARSNNDINKEIHVCIIRLLEYLVDYFDFISMGIHPKKFSERIIKRNRMIYRDVFLGDSPQKKLSLKEIAQHFDVSYMHLRKDVIERYGCGYKALKFNAMMESAVKLLMTTDYTITHIGYVTGFSDPKYLIKYFKEYYQCTPSAFRRTYGKGKNRCIHYEEYPLHAHYIKKE</sequence>
<dbReference type="EMBL" id="CP058649">
    <property type="protein sequence ID" value="QUI21528.1"/>
    <property type="molecule type" value="Genomic_DNA"/>
</dbReference>
<dbReference type="RefSeq" id="WP_212696998.1">
    <property type="nucleotide sequence ID" value="NZ_CP058649.1"/>
</dbReference>
<evidence type="ECO:0000256" key="2">
    <source>
        <dbReference type="ARBA" id="ARBA00023125"/>
    </source>
</evidence>
<organism evidence="5 6">
    <name type="scientific">Vallitalea pronyensis</name>
    <dbReference type="NCBI Taxonomy" id="1348613"/>
    <lineage>
        <taxon>Bacteria</taxon>
        <taxon>Bacillati</taxon>
        <taxon>Bacillota</taxon>
        <taxon>Clostridia</taxon>
        <taxon>Lachnospirales</taxon>
        <taxon>Vallitaleaceae</taxon>
        <taxon>Vallitalea</taxon>
    </lineage>
</organism>
<evidence type="ECO:0000256" key="1">
    <source>
        <dbReference type="ARBA" id="ARBA00023015"/>
    </source>
</evidence>